<gene>
    <name evidence="1" type="ORF">MM415B07037_0004</name>
</gene>
<sequence>MMEFIIERSSTRNKPCKEAVPRDAIYIDRRTVKTLQEAKSKEWGKQFFETGDNHREELGMVARDLDERSIYIVNIDTLEEMISFFEKYGRIILGEEDNYKGYKYSLEIYDGWRE</sequence>
<evidence type="ECO:0000313" key="1">
    <source>
        <dbReference type="EMBL" id="QJA96943.1"/>
    </source>
</evidence>
<protein>
    <submittedName>
        <fullName evidence="1">Uncharacterized protein</fullName>
    </submittedName>
</protein>
<reference evidence="1" key="1">
    <citation type="submission" date="2020-03" db="EMBL/GenBank/DDBJ databases">
        <title>The deep terrestrial virosphere.</title>
        <authorList>
            <person name="Holmfeldt K."/>
            <person name="Nilsson E."/>
            <person name="Simone D."/>
            <person name="Lopez-Fernandez M."/>
            <person name="Wu X."/>
            <person name="de Brujin I."/>
            <person name="Lundin D."/>
            <person name="Andersson A."/>
            <person name="Bertilsson S."/>
            <person name="Dopson M."/>
        </authorList>
    </citation>
    <scope>NUCLEOTIDE SEQUENCE</scope>
    <source>
        <strain evidence="1">MM415B07037</strain>
    </source>
</reference>
<name>A0A6M3LQG2_9ZZZZ</name>
<dbReference type="EMBL" id="MT143448">
    <property type="protein sequence ID" value="QJA96943.1"/>
    <property type="molecule type" value="Genomic_DNA"/>
</dbReference>
<organism evidence="1">
    <name type="scientific">viral metagenome</name>
    <dbReference type="NCBI Taxonomy" id="1070528"/>
    <lineage>
        <taxon>unclassified sequences</taxon>
        <taxon>metagenomes</taxon>
        <taxon>organismal metagenomes</taxon>
    </lineage>
</organism>
<dbReference type="AlphaFoldDB" id="A0A6M3LQG2"/>
<accession>A0A6M3LQG2</accession>
<proteinExistence type="predicted"/>